<feature type="region of interest" description="Disordered" evidence="1">
    <location>
        <begin position="65"/>
        <end position="97"/>
    </location>
</feature>
<name>A0A1X7UX75_AMPQE</name>
<evidence type="ECO:0000313" key="2">
    <source>
        <dbReference type="EnsemblMetazoa" id="Aqu2.1.32119_001"/>
    </source>
</evidence>
<protein>
    <recommendedName>
        <fullName evidence="3">COX assembly mitochondrial protein</fullName>
    </recommendedName>
</protein>
<sequence length="97" mass="11327">MARDLLGRTAKDREEQKQVNIAALHFCQEERDKLQHCIRGTWFGQCSKEHKEFWDCLTRVKNTWSDLNQPEPTVPEDHWDSSPKIDQETSQTGSGNQ</sequence>
<dbReference type="AlphaFoldDB" id="A0A1X7UX75"/>
<feature type="compositionally biased region" description="Basic and acidic residues" evidence="1">
    <location>
        <begin position="75"/>
        <end position="87"/>
    </location>
</feature>
<reference evidence="2" key="1">
    <citation type="submission" date="2017-05" db="UniProtKB">
        <authorList>
            <consortium name="EnsemblMetazoa"/>
        </authorList>
    </citation>
    <scope>IDENTIFICATION</scope>
</reference>
<organism evidence="2">
    <name type="scientific">Amphimedon queenslandica</name>
    <name type="common">Sponge</name>
    <dbReference type="NCBI Taxonomy" id="400682"/>
    <lineage>
        <taxon>Eukaryota</taxon>
        <taxon>Metazoa</taxon>
        <taxon>Porifera</taxon>
        <taxon>Demospongiae</taxon>
        <taxon>Heteroscleromorpha</taxon>
        <taxon>Haplosclerida</taxon>
        <taxon>Niphatidae</taxon>
        <taxon>Amphimedon</taxon>
    </lineage>
</organism>
<proteinExistence type="predicted"/>
<accession>A0A1X7UX75</accession>
<dbReference type="InParanoid" id="A0A1X7UX75"/>
<dbReference type="EnsemblMetazoa" id="Aqu2.1.32119_001">
    <property type="protein sequence ID" value="Aqu2.1.32119_001"/>
    <property type="gene ID" value="Aqu2.1.32119"/>
</dbReference>
<feature type="compositionally biased region" description="Polar residues" evidence="1">
    <location>
        <begin position="88"/>
        <end position="97"/>
    </location>
</feature>
<evidence type="ECO:0000256" key="1">
    <source>
        <dbReference type="SAM" id="MobiDB-lite"/>
    </source>
</evidence>
<evidence type="ECO:0008006" key="3">
    <source>
        <dbReference type="Google" id="ProtNLM"/>
    </source>
</evidence>